<dbReference type="InterPro" id="IPR003346">
    <property type="entry name" value="Transposase_20"/>
</dbReference>
<dbReference type="RefSeq" id="WP_118327980.1">
    <property type="nucleotide sequence ID" value="NZ_QRMN01000073.1"/>
</dbReference>
<proteinExistence type="predicted"/>
<reference evidence="2 3" key="1">
    <citation type="submission" date="2018-08" db="EMBL/GenBank/DDBJ databases">
        <title>A genome reference for cultivated species of the human gut microbiota.</title>
        <authorList>
            <person name="Zou Y."/>
            <person name="Xue W."/>
            <person name="Luo G."/>
        </authorList>
    </citation>
    <scope>NUCLEOTIDE SEQUENCE [LARGE SCALE GENOMIC DNA]</scope>
    <source>
        <strain evidence="2 3">AM09-18</strain>
    </source>
</reference>
<sequence length="49" mass="5457">MSSYIGLIPNNHSSGEKECIGRITFRGVAALKTISDFHQFNLADWGINF</sequence>
<gene>
    <name evidence="2" type="ORF">DW105_19820</name>
</gene>
<comment type="caution">
    <text evidence="2">The sequence shown here is derived from an EMBL/GenBank/DDBJ whole genome shotgun (WGS) entry which is preliminary data.</text>
</comment>
<protein>
    <recommendedName>
        <fullName evidence="1">Transposase IS116/IS110/IS902 C-terminal domain-containing protein</fullName>
    </recommendedName>
</protein>
<dbReference type="GO" id="GO:0003677">
    <property type="term" value="F:DNA binding"/>
    <property type="evidence" value="ECO:0007669"/>
    <property type="project" value="InterPro"/>
</dbReference>
<dbReference type="AlphaFoldDB" id="A0A415DC20"/>
<dbReference type="GO" id="GO:0006313">
    <property type="term" value="P:DNA transposition"/>
    <property type="evidence" value="ECO:0007669"/>
    <property type="project" value="InterPro"/>
</dbReference>
<dbReference type="Pfam" id="PF02371">
    <property type="entry name" value="Transposase_20"/>
    <property type="match status" value="1"/>
</dbReference>
<name>A0A415DC20_PHOVU</name>
<evidence type="ECO:0000259" key="1">
    <source>
        <dbReference type="Pfam" id="PF02371"/>
    </source>
</evidence>
<accession>A0A415DC20</accession>
<organism evidence="2 3">
    <name type="scientific">Phocaeicola vulgatus</name>
    <name type="common">Bacteroides vulgatus</name>
    <dbReference type="NCBI Taxonomy" id="821"/>
    <lineage>
        <taxon>Bacteria</taxon>
        <taxon>Pseudomonadati</taxon>
        <taxon>Bacteroidota</taxon>
        <taxon>Bacteroidia</taxon>
        <taxon>Bacteroidales</taxon>
        <taxon>Bacteroidaceae</taxon>
        <taxon>Phocaeicola</taxon>
    </lineage>
</organism>
<feature type="domain" description="Transposase IS116/IS110/IS902 C-terminal" evidence="1">
    <location>
        <begin position="2"/>
        <end position="33"/>
    </location>
</feature>
<dbReference type="GO" id="GO:0004803">
    <property type="term" value="F:transposase activity"/>
    <property type="evidence" value="ECO:0007669"/>
    <property type="project" value="InterPro"/>
</dbReference>
<dbReference type="Proteomes" id="UP000283958">
    <property type="component" value="Unassembled WGS sequence"/>
</dbReference>
<evidence type="ECO:0000313" key="3">
    <source>
        <dbReference type="Proteomes" id="UP000283958"/>
    </source>
</evidence>
<dbReference type="EMBL" id="QRMN01000073">
    <property type="protein sequence ID" value="RHJ70463.1"/>
    <property type="molecule type" value="Genomic_DNA"/>
</dbReference>
<evidence type="ECO:0000313" key="2">
    <source>
        <dbReference type="EMBL" id="RHJ70463.1"/>
    </source>
</evidence>